<dbReference type="AlphaFoldDB" id="A0A2A9CUY0"/>
<dbReference type="OrthoDB" id="3635009at2"/>
<gene>
    <name evidence="1" type="ORF">ATK74_2519</name>
</gene>
<comment type="caution">
    <text evidence="1">The sequence shown here is derived from an EMBL/GenBank/DDBJ whole genome shotgun (WGS) entry which is preliminary data.</text>
</comment>
<proteinExistence type="predicted"/>
<evidence type="ECO:0000313" key="1">
    <source>
        <dbReference type="EMBL" id="PFG17941.1"/>
    </source>
</evidence>
<dbReference type="Proteomes" id="UP000226079">
    <property type="component" value="Unassembled WGS sequence"/>
</dbReference>
<evidence type="ECO:0000313" key="2">
    <source>
        <dbReference type="Proteomes" id="UP000226079"/>
    </source>
</evidence>
<keyword evidence="2" id="KW-1185">Reference proteome</keyword>
<accession>A0A2A9CUY0</accession>
<dbReference type="RefSeq" id="WP_143483667.1">
    <property type="nucleotide sequence ID" value="NZ_PDJC01000001.1"/>
</dbReference>
<reference evidence="1 2" key="1">
    <citation type="submission" date="2017-10" db="EMBL/GenBank/DDBJ databases">
        <title>Sequencing the genomes of 1000 actinobacteria strains.</title>
        <authorList>
            <person name="Klenk H.-P."/>
        </authorList>
    </citation>
    <scope>NUCLEOTIDE SEQUENCE [LARGE SCALE GENOMIC DNA]</scope>
    <source>
        <strain evidence="1 2">DSM 15597</strain>
    </source>
</reference>
<organism evidence="1 2">
    <name type="scientific">Propionicimonas paludicola</name>
    <dbReference type="NCBI Taxonomy" id="185243"/>
    <lineage>
        <taxon>Bacteria</taxon>
        <taxon>Bacillati</taxon>
        <taxon>Actinomycetota</taxon>
        <taxon>Actinomycetes</taxon>
        <taxon>Propionibacteriales</taxon>
        <taxon>Nocardioidaceae</taxon>
        <taxon>Propionicimonas</taxon>
    </lineage>
</organism>
<name>A0A2A9CUY0_9ACTN</name>
<dbReference type="EMBL" id="PDJC01000001">
    <property type="protein sequence ID" value="PFG17941.1"/>
    <property type="molecule type" value="Genomic_DNA"/>
</dbReference>
<sequence>MSTNPQPLPAQDGSDRVDLDELFRDARPVGDGSDLAAPGVFESTDELDEFLAWLRADRAAGLA</sequence>
<protein>
    <submittedName>
        <fullName evidence="1">Uncharacterized protein</fullName>
    </submittedName>
</protein>